<keyword evidence="2 4" id="KW-0238">DNA-binding</keyword>
<feature type="DNA-binding region" description="H-T-H motif" evidence="4">
    <location>
        <begin position="31"/>
        <end position="50"/>
    </location>
</feature>
<keyword evidence="7" id="KW-1185">Reference proteome</keyword>
<dbReference type="Gene3D" id="1.10.357.10">
    <property type="entry name" value="Tetracycline Repressor, domain 2"/>
    <property type="match status" value="1"/>
</dbReference>
<evidence type="ECO:0000256" key="1">
    <source>
        <dbReference type="ARBA" id="ARBA00023015"/>
    </source>
</evidence>
<dbReference type="RefSeq" id="WP_106523756.1">
    <property type="nucleotide sequence ID" value="NZ_PYGD01000006.1"/>
</dbReference>
<proteinExistence type="predicted"/>
<feature type="domain" description="HTH tetR-type" evidence="5">
    <location>
        <begin position="8"/>
        <end position="68"/>
    </location>
</feature>
<keyword evidence="3" id="KW-0804">Transcription</keyword>
<dbReference type="PANTHER" id="PTHR30055">
    <property type="entry name" value="HTH-TYPE TRANSCRIPTIONAL REGULATOR RUTR"/>
    <property type="match status" value="1"/>
</dbReference>
<dbReference type="Proteomes" id="UP000240572">
    <property type="component" value="Unassembled WGS sequence"/>
</dbReference>
<evidence type="ECO:0000256" key="4">
    <source>
        <dbReference type="PROSITE-ProRule" id="PRU00335"/>
    </source>
</evidence>
<keyword evidence="1" id="KW-0805">Transcription regulation</keyword>
<dbReference type="PANTHER" id="PTHR30055:SF234">
    <property type="entry name" value="HTH-TYPE TRANSCRIPTIONAL REGULATOR BETI"/>
    <property type="match status" value="1"/>
</dbReference>
<dbReference type="OrthoDB" id="9789566at2"/>
<dbReference type="GO" id="GO:0003700">
    <property type="term" value="F:DNA-binding transcription factor activity"/>
    <property type="evidence" value="ECO:0007669"/>
    <property type="project" value="TreeGrafter"/>
</dbReference>
<dbReference type="AlphaFoldDB" id="A0A2P8D1V6"/>
<evidence type="ECO:0000256" key="2">
    <source>
        <dbReference type="ARBA" id="ARBA00023125"/>
    </source>
</evidence>
<evidence type="ECO:0000313" key="6">
    <source>
        <dbReference type="EMBL" id="PSK91156.1"/>
    </source>
</evidence>
<dbReference type="InterPro" id="IPR050109">
    <property type="entry name" value="HTH-type_TetR-like_transc_reg"/>
</dbReference>
<dbReference type="GO" id="GO:0000976">
    <property type="term" value="F:transcription cis-regulatory region binding"/>
    <property type="evidence" value="ECO:0007669"/>
    <property type="project" value="TreeGrafter"/>
</dbReference>
<sequence length="205" mass="23166">MSTIEQEDILRDQILRAALQLYQKHGLKKVTMDDVSRAIGKSRSTLYYYFKNRDDIFEAVMAMLIEEVTAEIKAAMDKARTLKEKLRAFCLTKVKTSEDRRPFFTAIEAGMNADEISRHAQIISSIHKRLMRAEGALLKAALVAAVSAGAIRSLKPKEQEMLIFILLSGIRGIRRELLQEDSFTRLQPAVDTLTGMAMCWLEQAG</sequence>
<evidence type="ECO:0000256" key="3">
    <source>
        <dbReference type="ARBA" id="ARBA00023163"/>
    </source>
</evidence>
<dbReference type="InterPro" id="IPR001647">
    <property type="entry name" value="HTH_TetR"/>
</dbReference>
<dbReference type="PRINTS" id="PR00455">
    <property type="entry name" value="HTHTETR"/>
</dbReference>
<evidence type="ECO:0000259" key="5">
    <source>
        <dbReference type="PROSITE" id="PS50977"/>
    </source>
</evidence>
<dbReference type="InterPro" id="IPR009057">
    <property type="entry name" value="Homeodomain-like_sf"/>
</dbReference>
<dbReference type="EMBL" id="PYGD01000006">
    <property type="protein sequence ID" value="PSK91156.1"/>
    <property type="molecule type" value="Genomic_DNA"/>
</dbReference>
<dbReference type="Gene3D" id="1.10.10.60">
    <property type="entry name" value="Homeodomain-like"/>
    <property type="match status" value="1"/>
</dbReference>
<dbReference type="SUPFAM" id="SSF46689">
    <property type="entry name" value="Homeodomain-like"/>
    <property type="match status" value="1"/>
</dbReference>
<gene>
    <name evidence="6" type="ORF">B0I18_106168</name>
</gene>
<name>A0A2P8D1V6_9BACT</name>
<reference evidence="6 7" key="1">
    <citation type="submission" date="2018-03" db="EMBL/GenBank/DDBJ databases">
        <title>Genomic Encyclopedia of Type Strains, Phase III (KMG-III): the genomes of soil and plant-associated and newly described type strains.</title>
        <authorList>
            <person name="Whitman W."/>
        </authorList>
    </citation>
    <scope>NUCLEOTIDE SEQUENCE [LARGE SCALE GENOMIC DNA]</scope>
    <source>
        <strain evidence="6 7">CGMCC 1.12700</strain>
    </source>
</reference>
<comment type="caution">
    <text evidence="6">The sequence shown here is derived from an EMBL/GenBank/DDBJ whole genome shotgun (WGS) entry which is preliminary data.</text>
</comment>
<dbReference type="Pfam" id="PF00440">
    <property type="entry name" value="TetR_N"/>
    <property type="match status" value="1"/>
</dbReference>
<accession>A0A2P8D1V6</accession>
<organism evidence="6 7">
    <name type="scientific">Taibaiella chishuiensis</name>
    <dbReference type="NCBI Taxonomy" id="1434707"/>
    <lineage>
        <taxon>Bacteria</taxon>
        <taxon>Pseudomonadati</taxon>
        <taxon>Bacteroidota</taxon>
        <taxon>Chitinophagia</taxon>
        <taxon>Chitinophagales</taxon>
        <taxon>Chitinophagaceae</taxon>
        <taxon>Taibaiella</taxon>
    </lineage>
</organism>
<protein>
    <submittedName>
        <fullName evidence="6">TetR family transcriptional regulator</fullName>
    </submittedName>
</protein>
<dbReference type="PROSITE" id="PS50977">
    <property type="entry name" value="HTH_TETR_2"/>
    <property type="match status" value="1"/>
</dbReference>
<evidence type="ECO:0000313" key="7">
    <source>
        <dbReference type="Proteomes" id="UP000240572"/>
    </source>
</evidence>